<name>A0ABX5GMN1_9GAMM</name>
<feature type="transmembrane region" description="Helical" evidence="1">
    <location>
        <begin position="36"/>
        <end position="59"/>
    </location>
</feature>
<keyword evidence="1" id="KW-1133">Transmembrane helix</keyword>
<feature type="transmembrane region" description="Helical" evidence="1">
    <location>
        <begin position="65"/>
        <end position="88"/>
    </location>
</feature>
<evidence type="ECO:0000313" key="2">
    <source>
        <dbReference type="EMBL" id="PSW92280.1"/>
    </source>
</evidence>
<dbReference type="EMBL" id="PYOP01000049">
    <property type="protein sequence ID" value="PSW92280.1"/>
    <property type="molecule type" value="Genomic_DNA"/>
</dbReference>
<dbReference type="Pfam" id="PF11990">
    <property type="entry name" value="DUF3487"/>
    <property type="match status" value="1"/>
</dbReference>
<reference evidence="2 3" key="1">
    <citation type="submission" date="2018-03" db="EMBL/GenBank/DDBJ databases">
        <title>Whole genome sequencing of Histamine producing bacteria.</title>
        <authorList>
            <person name="Butler K."/>
        </authorList>
    </citation>
    <scope>NUCLEOTIDE SEQUENCE [LARGE SCALE GENOMIC DNA]</scope>
    <source>
        <strain evidence="2 3">ATCC 51761</strain>
    </source>
</reference>
<evidence type="ECO:0000256" key="1">
    <source>
        <dbReference type="SAM" id="Phobius"/>
    </source>
</evidence>
<keyword evidence="1" id="KW-0472">Membrane</keyword>
<organism evidence="2 3">
    <name type="scientific">Photobacterium iliopiscarium</name>
    <dbReference type="NCBI Taxonomy" id="56192"/>
    <lineage>
        <taxon>Bacteria</taxon>
        <taxon>Pseudomonadati</taxon>
        <taxon>Pseudomonadota</taxon>
        <taxon>Gammaproteobacteria</taxon>
        <taxon>Vibrionales</taxon>
        <taxon>Vibrionaceae</taxon>
        <taxon>Photobacterium</taxon>
    </lineage>
</organism>
<evidence type="ECO:0000313" key="3">
    <source>
        <dbReference type="Proteomes" id="UP000241190"/>
    </source>
</evidence>
<protein>
    <submittedName>
        <fullName evidence="2">DUF3487 domain-containing protein</fullName>
    </submittedName>
</protein>
<sequence length="126" mass="13929">MGLKFLSWIIGKSIVIPAQVLNERPPFLKGLTVMEVVALTLINTVLGIVIGIVISVTVTTSMMPILIGFSLGAASVFILPQGIANLLIKQRQGKPTGWLYQRIDCAFYTQKYTHRAGRYHNKKDKS</sequence>
<comment type="caution">
    <text evidence="2">The sequence shown here is derived from an EMBL/GenBank/DDBJ whole genome shotgun (WGS) entry which is preliminary data.</text>
</comment>
<accession>A0ABX5GMN1</accession>
<proteinExistence type="predicted"/>
<keyword evidence="1" id="KW-0812">Transmembrane</keyword>
<keyword evidence="3" id="KW-1185">Reference proteome</keyword>
<dbReference type="InterPro" id="IPR021877">
    <property type="entry name" value="DUF3487"/>
</dbReference>
<gene>
    <name evidence="2" type="ORF">C9J52_19010</name>
</gene>
<dbReference type="Proteomes" id="UP000241190">
    <property type="component" value="Unassembled WGS sequence"/>
</dbReference>